<organism evidence="2 3">
    <name type="scientific">Athelia psychrophila</name>
    <dbReference type="NCBI Taxonomy" id="1759441"/>
    <lineage>
        <taxon>Eukaryota</taxon>
        <taxon>Fungi</taxon>
        <taxon>Dikarya</taxon>
        <taxon>Basidiomycota</taxon>
        <taxon>Agaricomycotina</taxon>
        <taxon>Agaricomycetes</taxon>
        <taxon>Agaricomycetidae</taxon>
        <taxon>Atheliales</taxon>
        <taxon>Atheliaceae</taxon>
        <taxon>Athelia</taxon>
    </lineage>
</organism>
<evidence type="ECO:0000313" key="2">
    <source>
        <dbReference type="EMBL" id="KZP22455.1"/>
    </source>
</evidence>
<keyword evidence="3" id="KW-1185">Reference proteome</keyword>
<gene>
    <name evidence="2" type="ORF">FIBSPDRAFT_890345</name>
</gene>
<dbReference type="EMBL" id="KV417539">
    <property type="protein sequence ID" value="KZP22455.1"/>
    <property type="molecule type" value="Genomic_DNA"/>
</dbReference>
<dbReference type="OrthoDB" id="3046222at2759"/>
<protein>
    <submittedName>
        <fullName evidence="2">Uncharacterized protein</fullName>
    </submittedName>
</protein>
<evidence type="ECO:0000313" key="3">
    <source>
        <dbReference type="Proteomes" id="UP000076532"/>
    </source>
</evidence>
<proteinExistence type="predicted"/>
<dbReference type="AlphaFoldDB" id="A0A166L0U9"/>
<feature type="compositionally biased region" description="Basic and acidic residues" evidence="1">
    <location>
        <begin position="57"/>
        <end position="68"/>
    </location>
</feature>
<accession>A0A166L0U9</accession>
<sequence length="100" mass="11153">MPVPRPKPRRMTAESAAKHIVEMEPPHLNIENSVPTSDAPEEHILPGEVLVPSLKRPSRDDLDGETERKSKKRAPRPPAEPLPLRRSSRKANKEVLGDEG</sequence>
<dbReference type="Proteomes" id="UP000076532">
    <property type="component" value="Unassembled WGS sequence"/>
</dbReference>
<reference evidence="2 3" key="1">
    <citation type="journal article" date="2016" name="Mol. Biol. Evol.">
        <title>Comparative Genomics of Early-Diverging Mushroom-Forming Fungi Provides Insights into the Origins of Lignocellulose Decay Capabilities.</title>
        <authorList>
            <person name="Nagy L.G."/>
            <person name="Riley R."/>
            <person name="Tritt A."/>
            <person name="Adam C."/>
            <person name="Daum C."/>
            <person name="Floudas D."/>
            <person name="Sun H."/>
            <person name="Yadav J.S."/>
            <person name="Pangilinan J."/>
            <person name="Larsson K.H."/>
            <person name="Matsuura K."/>
            <person name="Barry K."/>
            <person name="Labutti K."/>
            <person name="Kuo R."/>
            <person name="Ohm R.A."/>
            <person name="Bhattacharya S.S."/>
            <person name="Shirouzu T."/>
            <person name="Yoshinaga Y."/>
            <person name="Martin F.M."/>
            <person name="Grigoriev I.V."/>
            <person name="Hibbett D.S."/>
        </authorList>
    </citation>
    <scope>NUCLEOTIDE SEQUENCE [LARGE SCALE GENOMIC DNA]</scope>
    <source>
        <strain evidence="2 3">CBS 109695</strain>
    </source>
</reference>
<evidence type="ECO:0000256" key="1">
    <source>
        <dbReference type="SAM" id="MobiDB-lite"/>
    </source>
</evidence>
<feature type="region of interest" description="Disordered" evidence="1">
    <location>
        <begin position="21"/>
        <end position="100"/>
    </location>
</feature>
<feature type="compositionally biased region" description="Basic and acidic residues" evidence="1">
    <location>
        <begin position="91"/>
        <end position="100"/>
    </location>
</feature>
<name>A0A166L0U9_9AGAM</name>